<keyword evidence="16" id="KW-0511">Multifunctional enzyme</keyword>
<evidence type="ECO:0000256" key="12">
    <source>
        <dbReference type="ARBA" id="ARBA00022958"/>
    </source>
</evidence>
<evidence type="ECO:0000256" key="19">
    <source>
        <dbReference type="ARBA" id="ARBA00048238"/>
    </source>
</evidence>
<evidence type="ECO:0000256" key="4">
    <source>
        <dbReference type="ARBA" id="ARBA00006001"/>
    </source>
</evidence>
<keyword evidence="12" id="KW-0630">Potassium</keyword>
<dbReference type="PROSITE" id="PS01050">
    <property type="entry name" value="YJEF_C_2"/>
    <property type="match status" value="1"/>
</dbReference>
<feature type="domain" description="YjeF C-terminal" evidence="21">
    <location>
        <begin position="220"/>
        <end position="481"/>
    </location>
</feature>
<dbReference type="InterPro" id="IPR030677">
    <property type="entry name" value="Nnr"/>
</dbReference>
<dbReference type="InterPro" id="IPR017953">
    <property type="entry name" value="Carbohydrate_kinase_pred_CS"/>
</dbReference>
<accession>A0A1W1CIV0</accession>
<dbReference type="NCBIfam" id="TIGR00196">
    <property type="entry name" value="yjeF_cterm"/>
    <property type="match status" value="1"/>
</dbReference>
<dbReference type="HAMAP" id="MF_01965">
    <property type="entry name" value="NADHX_dehydratase"/>
    <property type="match status" value="1"/>
</dbReference>
<dbReference type="GO" id="GO:0052855">
    <property type="term" value="F:ADP-dependent NAD(P)H-hydrate dehydratase activity"/>
    <property type="evidence" value="ECO:0007669"/>
    <property type="project" value="UniProtKB-EC"/>
</dbReference>
<comment type="cofactor">
    <cofactor evidence="3">
        <name>K(+)</name>
        <dbReference type="ChEBI" id="CHEBI:29103"/>
    </cofactor>
</comment>
<comment type="function">
    <text evidence="17">Bifunctional enzyme that catalyzes the epimerization of the S- and R-forms of NAD(P)HX and the dehydration of the S-form of NAD(P)HX at the expense of ADP, which is converted to AMP. This allows the repair of both epimers of NAD(P)HX, a damaged form of NAD(P)H that is a result of enzymatic or heat-dependent hydration.</text>
</comment>
<dbReference type="EC" id="5.1.99.6" evidence="6"/>
<comment type="catalytic activity">
    <reaction evidence="1">
        <text>(6R)-NADHX = (6S)-NADHX</text>
        <dbReference type="Rhea" id="RHEA:32215"/>
        <dbReference type="ChEBI" id="CHEBI:64074"/>
        <dbReference type="ChEBI" id="CHEBI:64075"/>
        <dbReference type="EC" id="5.1.99.6"/>
    </reaction>
</comment>
<gene>
    <name evidence="23" type="ORF">MNB_SV-3-305</name>
</gene>
<dbReference type="Gene3D" id="3.40.1190.20">
    <property type="match status" value="1"/>
</dbReference>
<dbReference type="InterPro" id="IPR036652">
    <property type="entry name" value="YjeF_N_dom_sf"/>
</dbReference>
<keyword evidence="14" id="KW-0413">Isomerase</keyword>
<keyword evidence="9" id="KW-0547">Nucleotide-binding</keyword>
<evidence type="ECO:0000256" key="14">
    <source>
        <dbReference type="ARBA" id="ARBA00023235"/>
    </source>
</evidence>
<evidence type="ECO:0000259" key="22">
    <source>
        <dbReference type="PROSITE" id="PS51385"/>
    </source>
</evidence>
<dbReference type="PANTHER" id="PTHR12592:SF0">
    <property type="entry name" value="ATP-DEPENDENT (S)-NAD(P)H-HYDRATE DEHYDRATASE"/>
    <property type="match status" value="1"/>
</dbReference>
<feature type="domain" description="YjeF N-terminal" evidence="22">
    <location>
        <begin position="8"/>
        <end position="211"/>
    </location>
</feature>
<evidence type="ECO:0000256" key="18">
    <source>
        <dbReference type="ARBA" id="ARBA00032624"/>
    </source>
</evidence>
<dbReference type="InterPro" id="IPR029056">
    <property type="entry name" value="Ribokinase-like"/>
</dbReference>
<evidence type="ECO:0000256" key="1">
    <source>
        <dbReference type="ARBA" id="ARBA00000013"/>
    </source>
</evidence>
<dbReference type="EC" id="4.2.1.136" evidence="7"/>
<sequence length="481" mass="53103">MQYVYKDCYAMDKQCYEELLLTEDILMEHAALGMAEHIFQKFPKYEEGDSLESIKTVLIVAGPGNNGADGIALARLLFGFYKIKLYLPFGLKTDMSKKQFQRIKNINIEIVSKIDKADIVVDALYGAGLNRTLDEVTKKLIIEMKMQNAYSIACDIPTGLDINGNPSPQAFYADTTITMGAYKEALYSDYAKEYAGDIVRVDLGIHHYRYIQGSQYCARLLENKDLFLPNRNFIKVSHKGTFGHVAIFCGEKEGAGIIAGMASASFGAGLTTLVVHDKVSPPAYLMHATVVPDNATALAIGMGLGRHFESEFLQKYVLNSHLPIVLDADAFLSAELLSVLEQKDREIVITPHPKEFVTMWKILTGEELSVAEVQSRCFEMVRRFNAKYPHVTLLLKGSNTLIMREEQLYINPLGCSKLSKGGSGDVLSGLIVALLAQGYTGVEAAIQGSLALVMAANNYKGSSYAMLPTDIIEEVSRLEIN</sequence>
<evidence type="ECO:0000256" key="6">
    <source>
        <dbReference type="ARBA" id="ARBA00012228"/>
    </source>
</evidence>
<dbReference type="SUPFAM" id="SSF64153">
    <property type="entry name" value="YjeF N-terminal domain-like"/>
    <property type="match status" value="1"/>
</dbReference>
<dbReference type="InterPro" id="IPR004443">
    <property type="entry name" value="YjeF_N_dom"/>
</dbReference>
<keyword evidence="13" id="KW-0520">NAD</keyword>
<evidence type="ECO:0000256" key="11">
    <source>
        <dbReference type="ARBA" id="ARBA00022857"/>
    </source>
</evidence>
<comment type="similarity">
    <text evidence="4">In the N-terminal section; belongs to the NnrE/AIBP family.</text>
</comment>
<keyword evidence="15" id="KW-0456">Lyase</keyword>
<dbReference type="Pfam" id="PF01256">
    <property type="entry name" value="Carb_kinase"/>
    <property type="match status" value="1"/>
</dbReference>
<evidence type="ECO:0000259" key="21">
    <source>
        <dbReference type="PROSITE" id="PS51383"/>
    </source>
</evidence>
<dbReference type="PANTHER" id="PTHR12592">
    <property type="entry name" value="ATP-DEPENDENT (S)-NAD(P)H-HYDRATE DEHYDRATASE FAMILY MEMBER"/>
    <property type="match status" value="1"/>
</dbReference>
<dbReference type="EMBL" id="FPHI01000027">
    <property type="protein sequence ID" value="SFV65704.1"/>
    <property type="molecule type" value="Genomic_DNA"/>
</dbReference>
<dbReference type="GO" id="GO:0046872">
    <property type="term" value="F:metal ion binding"/>
    <property type="evidence" value="ECO:0007669"/>
    <property type="project" value="UniProtKB-KW"/>
</dbReference>
<protein>
    <recommendedName>
        <fullName evidence="18">Nicotinamide nucleotide repair protein</fullName>
        <ecNumber evidence="7">4.2.1.136</ecNumber>
        <ecNumber evidence="6">5.1.99.6</ecNumber>
    </recommendedName>
</protein>
<evidence type="ECO:0000256" key="7">
    <source>
        <dbReference type="ARBA" id="ARBA00013129"/>
    </source>
</evidence>
<dbReference type="GO" id="GO:0052856">
    <property type="term" value="F:NAD(P)HX epimerase activity"/>
    <property type="evidence" value="ECO:0007669"/>
    <property type="project" value="UniProtKB-EC"/>
</dbReference>
<keyword evidence="10" id="KW-0067">ATP-binding</keyword>
<organism evidence="23">
    <name type="scientific">hydrothermal vent metagenome</name>
    <dbReference type="NCBI Taxonomy" id="652676"/>
    <lineage>
        <taxon>unclassified sequences</taxon>
        <taxon>metagenomes</taxon>
        <taxon>ecological metagenomes</taxon>
    </lineage>
</organism>
<name>A0A1W1CIV0_9ZZZZ</name>
<evidence type="ECO:0000256" key="17">
    <source>
        <dbReference type="ARBA" id="ARBA00025153"/>
    </source>
</evidence>
<evidence type="ECO:0000256" key="3">
    <source>
        <dbReference type="ARBA" id="ARBA00001958"/>
    </source>
</evidence>
<dbReference type="CDD" id="cd01171">
    <property type="entry name" value="YXKO-related"/>
    <property type="match status" value="1"/>
</dbReference>
<comment type="catalytic activity">
    <reaction evidence="20">
        <text>(6S)-NADPHX + ADP = AMP + phosphate + NADPH + H(+)</text>
        <dbReference type="Rhea" id="RHEA:32235"/>
        <dbReference type="ChEBI" id="CHEBI:15378"/>
        <dbReference type="ChEBI" id="CHEBI:43474"/>
        <dbReference type="ChEBI" id="CHEBI:57783"/>
        <dbReference type="ChEBI" id="CHEBI:64076"/>
        <dbReference type="ChEBI" id="CHEBI:456215"/>
        <dbReference type="ChEBI" id="CHEBI:456216"/>
        <dbReference type="EC" id="4.2.1.136"/>
    </reaction>
</comment>
<dbReference type="Gene3D" id="3.40.50.10260">
    <property type="entry name" value="YjeF N-terminal domain"/>
    <property type="match status" value="1"/>
</dbReference>
<dbReference type="PROSITE" id="PS51385">
    <property type="entry name" value="YJEF_N"/>
    <property type="match status" value="1"/>
</dbReference>
<evidence type="ECO:0000256" key="13">
    <source>
        <dbReference type="ARBA" id="ARBA00023027"/>
    </source>
</evidence>
<evidence type="ECO:0000256" key="5">
    <source>
        <dbReference type="ARBA" id="ARBA00009524"/>
    </source>
</evidence>
<comment type="similarity">
    <text evidence="5">In the C-terminal section; belongs to the NnrD/CARKD family.</text>
</comment>
<keyword evidence="8" id="KW-0479">Metal-binding</keyword>
<dbReference type="SUPFAM" id="SSF53613">
    <property type="entry name" value="Ribokinase-like"/>
    <property type="match status" value="1"/>
</dbReference>
<evidence type="ECO:0000313" key="23">
    <source>
        <dbReference type="EMBL" id="SFV65704.1"/>
    </source>
</evidence>
<dbReference type="PIRSF" id="PIRSF017184">
    <property type="entry name" value="Nnr"/>
    <property type="match status" value="1"/>
</dbReference>
<dbReference type="GO" id="GO:0005524">
    <property type="term" value="F:ATP binding"/>
    <property type="evidence" value="ECO:0007669"/>
    <property type="project" value="UniProtKB-KW"/>
</dbReference>
<comment type="catalytic activity">
    <reaction evidence="19">
        <text>(6S)-NADHX + ADP = AMP + phosphate + NADH + H(+)</text>
        <dbReference type="Rhea" id="RHEA:32223"/>
        <dbReference type="ChEBI" id="CHEBI:15378"/>
        <dbReference type="ChEBI" id="CHEBI:43474"/>
        <dbReference type="ChEBI" id="CHEBI:57945"/>
        <dbReference type="ChEBI" id="CHEBI:64074"/>
        <dbReference type="ChEBI" id="CHEBI:456215"/>
        <dbReference type="ChEBI" id="CHEBI:456216"/>
        <dbReference type="EC" id="4.2.1.136"/>
    </reaction>
</comment>
<dbReference type="PROSITE" id="PS51383">
    <property type="entry name" value="YJEF_C_3"/>
    <property type="match status" value="1"/>
</dbReference>
<dbReference type="InterPro" id="IPR000631">
    <property type="entry name" value="CARKD"/>
</dbReference>
<evidence type="ECO:0000256" key="10">
    <source>
        <dbReference type="ARBA" id="ARBA00022840"/>
    </source>
</evidence>
<dbReference type="AlphaFoldDB" id="A0A1W1CIV0"/>
<evidence type="ECO:0000256" key="2">
    <source>
        <dbReference type="ARBA" id="ARBA00000909"/>
    </source>
</evidence>
<comment type="catalytic activity">
    <reaction evidence="2">
        <text>(6R)-NADPHX = (6S)-NADPHX</text>
        <dbReference type="Rhea" id="RHEA:32227"/>
        <dbReference type="ChEBI" id="CHEBI:64076"/>
        <dbReference type="ChEBI" id="CHEBI:64077"/>
        <dbReference type="EC" id="5.1.99.6"/>
    </reaction>
</comment>
<dbReference type="Pfam" id="PF03853">
    <property type="entry name" value="YjeF_N"/>
    <property type="match status" value="1"/>
</dbReference>
<evidence type="ECO:0000256" key="8">
    <source>
        <dbReference type="ARBA" id="ARBA00022723"/>
    </source>
</evidence>
<keyword evidence="11" id="KW-0521">NADP</keyword>
<dbReference type="NCBIfam" id="TIGR00197">
    <property type="entry name" value="yjeF_nterm"/>
    <property type="match status" value="1"/>
</dbReference>
<reference evidence="23" key="1">
    <citation type="submission" date="2016-10" db="EMBL/GenBank/DDBJ databases">
        <authorList>
            <person name="de Groot N.N."/>
        </authorList>
    </citation>
    <scope>NUCLEOTIDE SEQUENCE</scope>
</reference>
<dbReference type="GO" id="GO:0110051">
    <property type="term" value="P:metabolite repair"/>
    <property type="evidence" value="ECO:0007669"/>
    <property type="project" value="TreeGrafter"/>
</dbReference>
<evidence type="ECO:0000256" key="16">
    <source>
        <dbReference type="ARBA" id="ARBA00023268"/>
    </source>
</evidence>
<evidence type="ECO:0000256" key="20">
    <source>
        <dbReference type="ARBA" id="ARBA00049209"/>
    </source>
</evidence>
<evidence type="ECO:0000256" key="9">
    <source>
        <dbReference type="ARBA" id="ARBA00022741"/>
    </source>
</evidence>
<dbReference type="HAMAP" id="MF_01966">
    <property type="entry name" value="NADHX_epimerase"/>
    <property type="match status" value="1"/>
</dbReference>
<proteinExistence type="inferred from homology"/>
<evidence type="ECO:0000256" key="15">
    <source>
        <dbReference type="ARBA" id="ARBA00023239"/>
    </source>
</evidence>